<dbReference type="EMBL" id="JABVXQ010000015">
    <property type="protein sequence ID" value="KAF6075070.1"/>
    <property type="molecule type" value="Genomic_DNA"/>
</dbReference>
<protein>
    <submittedName>
        <fullName evidence="1">Uncharacterized protein</fullName>
    </submittedName>
</protein>
<proteinExistence type="predicted"/>
<accession>A0A834D8Y5</accession>
<gene>
    <name evidence="1" type="ORF">HJG60_009468</name>
</gene>
<organism evidence="1 2">
    <name type="scientific">Phyllostomus discolor</name>
    <name type="common">pale spear-nosed bat</name>
    <dbReference type="NCBI Taxonomy" id="89673"/>
    <lineage>
        <taxon>Eukaryota</taxon>
        <taxon>Metazoa</taxon>
        <taxon>Chordata</taxon>
        <taxon>Craniata</taxon>
        <taxon>Vertebrata</taxon>
        <taxon>Euteleostomi</taxon>
        <taxon>Mammalia</taxon>
        <taxon>Eutheria</taxon>
        <taxon>Laurasiatheria</taxon>
        <taxon>Chiroptera</taxon>
        <taxon>Yangochiroptera</taxon>
        <taxon>Phyllostomidae</taxon>
        <taxon>Phyllostominae</taxon>
        <taxon>Phyllostomus</taxon>
    </lineage>
</organism>
<dbReference type="Proteomes" id="UP000664940">
    <property type="component" value="Unassembled WGS sequence"/>
</dbReference>
<name>A0A834D8Y5_9CHIR</name>
<evidence type="ECO:0000313" key="1">
    <source>
        <dbReference type="EMBL" id="KAF6075070.1"/>
    </source>
</evidence>
<evidence type="ECO:0000313" key="2">
    <source>
        <dbReference type="Proteomes" id="UP000664940"/>
    </source>
</evidence>
<reference evidence="1 2" key="1">
    <citation type="journal article" date="2020" name="Nature">
        <title>Six reference-quality genomes reveal evolution of bat adaptations.</title>
        <authorList>
            <person name="Jebb D."/>
            <person name="Huang Z."/>
            <person name="Pippel M."/>
            <person name="Hughes G.M."/>
            <person name="Lavrichenko K."/>
            <person name="Devanna P."/>
            <person name="Winkler S."/>
            <person name="Jermiin L.S."/>
            <person name="Skirmuntt E.C."/>
            <person name="Katzourakis A."/>
            <person name="Burkitt-Gray L."/>
            <person name="Ray D.A."/>
            <person name="Sullivan K.A.M."/>
            <person name="Roscito J.G."/>
            <person name="Kirilenko B.M."/>
            <person name="Davalos L.M."/>
            <person name="Corthals A.P."/>
            <person name="Power M.L."/>
            <person name="Jones G."/>
            <person name="Ransome R.D."/>
            <person name="Dechmann D.K.N."/>
            <person name="Locatelli A.G."/>
            <person name="Puechmaille S.J."/>
            <person name="Fedrigo O."/>
            <person name="Jarvis E.D."/>
            <person name="Hiller M."/>
            <person name="Vernes S.C."/>
            <person name="Myers E.W."/>
            <person name="Teeling E.C."/>
        </authorList>
    </citation>
    <scope>NUCLEOTIDE SEQUENCE [LARGE SCALE GENOMIC DNA]</scope>
    <source>
        <strain evidence="1">Bat1K_MPI-CBG_1</strain>
    </source>
</reference>
<comment type="caution">
    <text evidence="1">The sequence shown here is derived from an EMBL/GenBank/DDBJ whole genome shotgun (WGS) entry which is preliminary data.</text>
</comment>
<dbReference type="AlphaFoldDB" id="A0A834D8Y5"/>
<sequence length="174" mass="20220">MRLSSGKRETNANISDTVCWSVTYGSPNVLTVFLLPTFVPPRASHSSKMCITFPVLFQRFFNDFFLTDYFQEMFMIRPKYTVHHHFKTLSGLEDHPVQRCRLDPYPPTPPPIPVRAHVWVVCSIPSQGTCRRQSIDVSLLHRYFSLSLSPSLPFSLKKKKKINEHIFLKEKCFI</sequence>